<gene>
    <name evidence="1" type="ORF">Pint_21508</name>
</gene>
<organism evidence="1 2">
    <name type="scientific">Pistacia integerrima</name>
    <dbReference type="NCBI Taxonomy" id="434235"/>
    <lineage>
        <taxon>Eukaryota</taxon>
        <taxon>Viridiplantae</taxon>
        <taxon>Streptophyta</taxon>
        <taxon>Embryophyta</taxon>
        <taxon>Tracheophyta</taxon>
        <taxon>Spermatophyta</taxon>
        <taxon>Magnoliopsida</taxon>
        <taxon>eudicotyledons</taxon>
        <taxon>Gunneridae</taxon>
        <taxon>Pentapetalae</taxon>
        <taxon>rosids</taxon>
        <taxon>malvids</taxon>
        <taxon>Sapindales</taxon>
        <taxon>Anacardiaceae</taxon>
        <taxon>Pistacia</taxon>
    </lineage>
</organism>
<dbReference type="EMBL" id="CM047748">
    <property type="protein sequence ID" value="KAJ0014839.1"/>
    <property type="molecule type" value="Genomic_DNA"/>
</dbReference>
<comment type="caution">
    <text evidence="1">The sequence shown here is derived from an EMBL/GenBank/DDBJ whole genome shotgun (WGS) entry which is preliminary data.</text>
</comment>
<sequence>MFVAGDPVGAQSLETSRVVFFPFNQLLCFSNGIARFTLPVLNTLFDLFQVSFSSSHLNLHFFPCILQIVNFILEIVNVLLVVVQVLKWTPNRSSQALDNIQNKTRDFDHFQHFFLSPSLVFFW</sequence>
<keyword evidence="2" id="KW-1185">Reference proteome</keyword>
<name>A0ACC0XEC2_9ROSI</name>
<proteinExistence type="predicted"/>
<evidence type="ECO:0000313" key="2">
    <source>
        <dbReference type="Proteomes" id="UP001163603"/>
    </source>
</evidence>
<reference evidence="2" key="1">
    <citation type="journal article" date="2023" name="G3 (Bethesda)">
        <title>Genome assembly and association tests identify interacting loci associated with vigor, precocity, and sex in interspecific pistachio rootstocks.</title>
        <authorList>
            <person name="Palmer W."/>
            <person name="Jacygrad E."/>
            <person name="Sagayaradj S."/>
            <person name="Cavanaugh K."/>
            <person name="Han R."/>
            <person name="Bertier L."/>
            <person name="Beede B."/>
            <person name="Kafkas S."/>
            <person name="Golino D."/>
            <person name="Preece J."/>
            <person name="Michelmore R."/>
        </authorList>
    </citation>
    <scope>NUCLEOTIDE SEQUENCE [LARGE SCALE GENOMIC DNA]</scope>
</reference>
<dbReference type="Proteomes" id="UP001163603">
    <property type="component" value="Chromosome 13"/>
</dbReference>
<evidence type="ECO:0000313" key="1">
    <source>
        <dbReference type="EMBL" id="KAJ0014839.1"/>
    </source>
</evidence>
<protein>
    <submittedName>
        <fullName evidence="1">Uncharacterized protein</fullName>
    </submittedName>
</protein>
<accession>A0ACC0XEC2</accession>